<dbReference type="SMART" id="SM00297">
    <property type="entry name" value="BROMO"/>
    <property type="match status" value="1"/>
</dbReference>
<keyword evidence="5" id="KW-0489">Methyltransferase</keyword>
<keyword evidence="8" id="KW-0479">Metal-binding</keyword>
<dbReference type="SMART" id="SM00570">
    <property type="entry name" value="AWS"/>
    <property type="match status" value="1"/>
</dbReference>
<dbReference type="InterPro" id="IPR001214">
    <property type="entry name" value="SET_dom"/>
</dbReference>
<dbReference type="STRING" id="7574.A0A1S3HV22"/>
<feature type="compositionally biased region" description="Polar residues" evidence="19">
    <location>
        <begin position="583"/>
        <end position="592"/>
    </location>
</feature>
<dbReference type="PROSITE" id="PS50014">
    <property type="entry name" value="BROMODOMAIN_2"/>
    <property type="match status" value="1"/>
</dbReference>
<dbReference type="CDD" id="cd04717">
    <property type="entry name" value="BAH_polybromo"/>
    <property type="match status" value="1"/>
</dbReference>
<feature type="compositionally biased region" description="Basic and acidic residues" evidence="19">
    <location>
        <begin position="1418"/>
        <end position="1434"/>
    </location>
</feature>
<keyword evidence="9" id="KW-0677">Repeat</keyword>
<feature type="compositionally biased region" description="Basic and acidic residues" evidence="19">
    <location>
        <begin position="2642"/>
        <end position="2677"/>
    </location>
</feature>
<feature type="region of interest" description="Disordered" evidence="19">
    <location>
        <begin position="1073"/>
        <end position="1119"/>
    </location>
</feature>
<keyword evidence="3" id="KW-0158">Chromosome</keyword>
<gene>
    <name evidence="26" type="primary">LOC106158443</name>
</gene>
<dbReference type="Gene3D" id="2.170.270.10">
    <property type="entry name" value="SET domain"/>
    <property type="match status" value="1"/>
</dbReference>
<dbReference type="GO" id="GO:0032259">
    <property type="term" value="P:methylation"/>
    <property type="evidence" value="ECO:0007669"/>
    <property type="project" value="UniProtKB-KW"/>
</dbReference>
<dbReference type="InterPro" id="IPR043151">
    <property type="entry name" value="BAH_sf"/>
</dbReference>
<evidence type="ECO:0000256" key="17">
    <source>
        <dbReference type="ARBA" id="ARBA00023242"/>
    </source>
</evidence>
<feature type="region of interest" description="Disordered" evidence="19">
    <location>
        <begin position="1690"/>
        <end position="1756"/>
    </location>
</feature>
<dbReference type="InterPro" id="IPR017956">
    <property type="entry name" value="AT_hook_DNA-bd_motif"/>
</dbReference>
<evidence type="ECO:0000256" key="15">
    <source>
        <dbReference type="ARBA" id="ARBA00023159"/>
    </source>
</evidence>
<dbReference type="FunFam" id="1.20.920.10:FF:000025">
    <property type="entry name" value="Histone-lysine N-methyltransferase"/>
    <property type="match status" value="1"/>
</dbReference>
<dbReference type="Pfam" id="PF00439">
    <property type="entry name" value="Bromodomain"/>
    <property type="match status" value="1"/>
</dbReference>
<keyword evidence="25" id="KW-1185">Reference proteome</keyword>
<keyword evidence="10" id="KW-0863">Zinc-finger</keyword>
<dbReference type="Gene3D" id="3.30.40.10">
    <property type="entry name" value="Zinc/RING finger domain, C3HC4 (zinc finger)"/>
    <property type="match status" value="1"/>
</dbReference>
<feature type="compositionally biased region" description="Basic residues" evidence="19">
    <location>
        <begin position="597"/>
        <end position="612"/>
    </location>
</feature>
<feature type="region of interest" description="Disordered" evidence="19">
    <location>
        <begin position="732"/>
        <end position="771"/>
    </location>
</feature>
<feature type="region of interest" description="Disordered" evidence="19">
    <location>
        <begin position="1189"/>
        <end position="1226"/>
    </location>
</feature>
<evidence type="ECO:0000256" key="8">
    <source>
        <dbReference type="ARBA" id="ARBA00022723"/>
    </source>
</evidence>
<dbReference type="InterPro" id="IPR019786">
    <property type="entry name" value="Zinc_finger_PHD-type_CS"/>
</dbReference>
<dbReference type="OrthoDB" id="79252at2759"/>
<dbReference type="GO" id="GO:0005654">
    <property type="term" value="C:nucleoplasm"/>
    <property type="evidence" value="ECO:0007669"/>
    <property type="project" value="TreeGrafter"/>
</dbReference>
<evidence type="ECO:0000256" key="7">
    <source>
        <dbReference type="ARBA" id="ARBA00022691"/>
    </source>
</evidence>
<evidence type="ECO:0000256" key="18">
    <source>
        <dbReference type="PROSITE-ProRule" id="PRU00035"/>
    </source>
</evidence>
<feature type="compositionally biased region" description="Low complexity" evidence="19">
    <location>
        <begin position="1405"/>
        <end position="1416"/>
    </location>
</feature>
<feature type="region of interest" description="Disordered" evidence="19">
    <location>
        <begin position="1"/>
        <end position="157"/>
    </location>
</feature>
<organism evidence="25 26">
    <name type="scientific">Lingula anatina</name>
    <name type="common">Brachiopod</name>
    <name type="synonym">Lingula unguis</name>
    <dbReference type="NCBI Taxonomy" id="7574"/>
    <lineage>
        <taxon>Eukaryota</taxon>
        <taxon>Metazoa</taxon>
        <taxon>Spiralia</taxon>
        <taxon>Lophotrochozoa</taxon>
        <taxon>Brachiopoda</taxon>
        <taxon>Linguliformea</taxon>
        <taxon>Lingulata</taxon>
        <taxon>Lingulida</taxon>
        <taxon>Linguloidea</taxon>
        <taxon>Lingulidae</taxon>
        <taxon>Lingula</taxon>
    </lineage>
</organism>
<dbReference type="CDD" id="cd19174">
    <property type="entry name" value="SET_ASH1L"/>
    <property type="match status" value="1"/>
</dbReference>
<feature type="compositionally biased region" description="Basic residues" evidence="19">
    <location>
        <begin position="1099"/>
        <end position="1109"/>
    </location>
</feature>
<evidence type="ECO:0000259" key="22">
    <source>
        <dbReference type="PROSITE" id="PS50868"/>
    </source>
</evidence>
<dbReference type="GO" id="GO:0006355">
    <property type="term" value="P:regulation of DNA-templated transcription"/>
    <property type="evidence" value="ECO:0007669"/>
    <property type="project" value="TreeGrafter"/>
</dbReference>
<feature type="region of interest" description="Disordered" evidence="19">
    <location>
        <begin position="826"/>
        <end position="848"/>
    </location>
</feature>
<feature type="compositionally biased region" description="Basic residues" evidence="19">
    <location>
        <begin position="566"/>
        <end position="581"/>
    </location>
</feature>
<evidence type="ECO:0000259" key="21">
    <source>
        <dbReference type="PROSITE" id="PS50280"/>
    </source>
</evidence>
<keyword evidence="14 18" id="KW-0103">Bromodomain</keyword>
<dbReference type="PROSITE" id="PS51215">
    <property type="entry name" value="AWS"/>
    <property type="match status" value="1"/>
</dbReference>
<feature type="domain" description="BAH" evidence="23">
    <location>
        <begin position="2474"/>
        <end position="2612"/>
    </location>
</feature>
<dbReference type="InterPro" id="IPR001965">
    <property type="entry name" value="Znf_PHD"/>
</dbReference>
<dbReference type="SMART" id="SM00384">
    <property type="entry name" value="AT_hook"/>
    <property type="match status" value="8"/>
</dbReference>
<dbReference type="InterPro" id="IPR011011">
    <property type="entry name" value="Znf_FYVE_PHD"/>
</dbReference>
<dbReference type="InterPro" id="IPR006560">
    <property type="entry name" value="AWS_dom"/>
</dbReference>
<dbReference type="SMART" id="SM00439">
    <property type="entry name" value="BAH"/>
    <property type="match status" value="1"/>
</dbReference>
<feature type="region of interest" description="Disordered" evidence="19">
    <location>
        <begin position="1020"/>
        <end position="1054"/>
    </location>
</feature>
<dbReference type="KEGG" id="lak:106158443"/>
<evidence type="ECO:0000256" key="1">
    <source>
        <dbReference type="ARBA" id="ARBA00004123"/>
    </source>
</evidence>
<dbReference type="InParanoid" id="A0A1S3HV22"/>
<evidence type="ECO:0000256" key="11">
    <source>
        <dbReference type="ARBA" id="ARBA00022833"/>
    </source>
</evidence>
<evidence type="ECO:0000313" key="26">
    <source>
        <dbReference type="RefSeq" id="XP_013389868.1"/>
    </source>
</evidence>
<feature type="compositionally biased region" description="Polar residues" evidence="19">
    <location>
        <begin position="411"/>
        <end position="434"/>
    </location>
</feature>
<dbReference type="PROSITE" id="PS50868">
    <property type="entry name" value="POST_SET"/>
    <property type="match status" value="1"/>
</dbReference>
<dbReference type="Pfam" id="PF01426">
    <property type="entry name" value="BAH"/>
    <property type="match status" value="1"/>
</dbReference>
<dbReference type="InterPro" id="IPR036427">
    <property type="entry name" value="Bromodomain-like_sf"/>
</dbReference>
<feature type="compositionally biased region" description="Acidic residues" evidence="19">
    <location>
        <begin position="2381"/>
        <end position="2393"/>
    </location>
</feature>
<dbReference type="SMART" id="SM00317">
    <property type="entry name" value="SET"/>
    <property type="match status" value="1"/>
</dbReference>
<feature type="compositionally biased region" description="Low complexity" evidence="19">
    <location>
        <begin position="1073"/>
        <end position="1097"/>
    </location>
</feature>
<evidence type="ECO:0000259" key="20">
    <source>
        <dbReference type="PROSITE" id="PS50014"/>
    </source>
</evidence>
<reference evidence="26" key="1">
    <citation type="submission" date="2025-08" db="UniProtKB">
        <authorList>
            <consortium name="RefSeq"/>
        </authorList>
    </citation>
    <scope>IDENTIFICATION</scope>
    <source>
        <tissue evidence="26">Gonads</tissue>
    </source>
</reference>
<feature type="compositionally biased region" description="Polar residues" evidence="19">
    <location>
        <begin position="497"/>
        <end position="521"/>
    </location>
</feature>
<feature type="compositionally biased region" description="Basic and acidic residues" evidence="19">
    <location>
        <begin position="279"/>
        <end position="302"/>
    </location>
</feature>
<feature type="compositionally biased region" description="Basic and acidic residues" evidence="19">
    <location>
        <begin position="828"/>
        <end position="841"/>
    </location>
</feature>
<feature type="region of interest" description="Disordered" evidence="19">
    <location>
        <begin position="555"/>
        <end position="658"/>
    </location>
</feature>
<evidence type="ECO:0000256" key="3">
    <source>
        <dbReference type="ARBA" id="ARBA00022454"/>
    </source>
</evidence>
<sequence length="2747" mass="312731">MEQNEEDGQPRPTVGQGPCEAEEEEEKKPSTSDSESGSEIDETHERHFSISNFDQGQLKLKISTKLVKKSPRETPTTEDGGEDMMKFAGKTAGQELPCNEEKAGHSEVLLDTEDQKKYRHKKEKERSRDRKKSKMRSKSLPSPRTSDTYNSASEARHPQIHRSLSMLQDHDVPDLTESLTKTLVNGSAGREESGSLQEINEEDLAAILPDVNNTANGGDHCQVPFPVDLAESGSEEEVDDDALREQIVNELARAVENGSLPISEVEYTSYGSETCYQPDSRHGGEKHEKTSETRDNSVEETQKTVLAVSHSENKAKTRDDESDKDISCKASQDSLVHNSRHFTDALVPNLNEEQHSQQQSHVQQKPEEPVKRKRGRPPKAKPIPEPPRVAEVAVPRYEPPEPIHLRIDTEYNVSPDSGIQSIAGSPEGQESPSPTAAAEPVSAQTDQHRARASDEPPPGGGDSEHLPKQQESVTVENTLERNVEDSFVKNETKGNCDISTGHINTENSTSVGHGLISSTNKPPFEQPKVKRPKGRPPSKHKLLQRTVTAETLSSITSDSAECTKISNRKTKNKRIGARKVKNISDSSIQNLSEIPLKRRPGRPKGSGKKKKTLSLVHTLSGYQKPFKQNSQTVPGKRKPGRPRKHPLPQTVGDQESISKGTLDELPVLERAPCLEHSLSSRRRLRKSLHDDDELPVLVKAPGMECQKRRRKSEDFDTLIKSVNASISTQFKDVASSEDEGENVNSRLDSVDLDPVKVTSQLKDSRNPKPKIKKPKLHVMMRKHKKRGRKKKAQILSKQRQQESDEVVDFFKDLPSTSTDVFFQEGENVSERDDVRPRRRDTMTSMSSDISDNVSHILQSSKLNFLSCSQHKPPSDGKKRKKKKLIYFKSKHKNIVDPVFLADLDDITEDLENLALSAKYPLTVSCLPGQTLLPSIFQINKNMCRRKNTNLPLEIKEKKAKLKIAKERKMLMSLEQMHALQKLKKKLPEHHITSSSPPPLLDHKQNCLPLKKRHKVLSMLPSTSVPNSLSPQFPVASLPPQGVPVKRRVGRPRKYPRPEDLQLQLVQQWHQVQVQNNTQQHTRPSVTSVQSTSTPSSSHKVQKKRGRPRKSPQEKLETVRRRKLAEMKKKLQMGKSLDNVPLALLAKAKNFQLNYRKKEKTRTVTASKASVRDEIASVSADRNIAIVPKRRGRPPKKKPLGNKSQNLNIPRQPHNFQHSPNRQISKPYDCVTTGISTESQDFEGTLPRARSQSLNIDMIGKGRQRNCSSSRTRKSSLSSPVRESDSLKPLTLIGEKRKGRKNRESSLSPNCDSAWKRPVRTRSVSMSSSSERRRINSGSSDAVASCDGHRSPSMSRSGEPLQGNRSRSVSGSRKTICNQQEIPKYTSDTRLSRWDLPWKRQQSPDTGSRSGESSTTSPLRKDDHVDHDDFPDGKGEPTSPRAKMRKLSKDEGSLSPKGMSSSETKLIKTRSISGSRLSSAHVPVWHKYTSGVSSPPRQGHHRTQETITLEGEGPNSSPSKNLEKIKNKASAMSVIESYHRDQNDQVAIHSPSLSVSKTESNHKHQKNRTHSPQNHSKMTLMEFQSEFEQFIKTPAHGITSMYKEGNSLSQKIFHEEGGSLDLNNISKSLSYDNTGDNRLISQEPVVILEHLQGNNYRKQPREHKPGNYRTPQSDSDSDNEVLTILREKVKSNKKSKDLEQAKAIKNRQSDIKPLPTSMKRKSTQDGRLEHKKFKKSKVADPISSPREGCSDPQRVLKPPKKKYQKAGLFSNYYKTDEPRKPQEIKKDKLYYNPSEHEHGLMPPPIHIGKHLRQKKQEFKLSYDLWWLYKHKMVKTQAGPAEKLVHSGPASKSSVLSPSLSTHHKLSRCNTTDSKKHKKKLRKGTSSPKYKKIRHNVYVDAKPMCDYEPHPCNCERPADRRGCGEECLNRMVYTECAPGSCPCADFCQNQRIQRREWLDCLEKYQTGDRGYGVRTKAHIKTGSFILEYVGEVVSEHEFRRRMMETYSHDFHHYCLNLDSGTVIDGYRMGNIGRFVNHSCQPNCEMQKWNVNGVYRIGLFALKDIPADTELTYDYNFHAFNMDSQQICKCGSTKCRGIMGGKTQRLNGQIRDKTNTSRPVGRPPKDKRKSKSKLKKYKDKKHDNNHKNTPIKPMSHRERTFAQKHRIFLLRNIEKVKQLRHRQNHQDVTSRQKQNYITHTPFSKTDVFMTQFTALNTARSVKTRRLTLAEENSEVTRAARLAQVFKDICTAVTSCKDEDGNILATPLMSLPSKKNLWFCRYPEYYEMIEDRIDLSTIQNNIFTGRYETVDAFDADFLKLFRNVEKYCGRKSEMGRLVLRLRKVYCAAKADAQTLFEEILGENIPHTTSETESTDMGEGGSEKSPEEEEKEEDAPEEEEEEIIRCICNIYRDEGLMIQCEKCMIWQHCDCVGIDGNVENYLCERCDPRVINPEVYQIPQPHDGLQGCKYYMTLMRDDLQIRVGDCVYITRENPQRRSDGLPVRMSYRLLSNTNPDDMEIFRIERLWISEKGEKFAYGHYYCRPHETFHEPTRKFFQNEVFRLPLYDIIPLECIVGQCWVLDLNVYCKGRPFGCREQDVYICEYRLDKTAHLFYKISRTKFPVNTKSYCFKTFEKKLQPKRTFSPHDVPDVYKRRSPAEHHSSDLNTRMRQETDELNGKPDLDPCNTEDESDSESVPLAKVKQDEINKKKTRLNAYLIKLLGSIPGKQKIDITYLLDEGCGKRARKKSLHAF</sequence>
<evidence type="ECO:0000256" key="19">
    <source>
        <dbReference type="SAM" id="MobiDB-lite"/>
    </source>
</evidence>
<dbReference type="InterPro" id="IPR043320">
    <property type="entry name" value="Bromo_ASH1L"/>
</dbReference>
<feature type="compositionally biased region" description="Basic and acidic residues" evidence="19">
    <location>
        <begin position="1110"/>
        <end position="1119"/>
    </location>
</feature>
<dbReference type="GeneID" id="106158443"/>
<keyword evidence="17" id="KW-0539">Nucleus</keyword>
<dbReference type="InterPro" id="IPR001025">
    <property type="entry name" value="BAH_dom"/>
</dbReference>
<dbReference type="Gene3D" id="1.20.920.10">
    <property type="entry name" value="Bromodomain-like"/>
    <property type="match status" value="1"/>
</dbReference>
<feature type="region of interest" description="Disordered" evidence="19">
    <location>
        <begin position="1652"/>
        <end position="1678"/>
    </location>
</feature>
<feature type="compositionally biased region" description="Polar residues" evidence="19">
    <location>
        <begin position="1362"/>
        <end position="1388"/>
    </location>
</feature>
<dbReference type="RefSeq" id="XP_013389868.1">
    <property type="nucleotide sequence ID" value="XM_013534414.1"/>
</dbReference>
<dbReference type="Proteomes" id="UP000085678">
    <property type="component" value="Unplaced"/>
</dbReference>
<dbReference type="GO" id="GO:0005694">
    <property type="term" value="C:chromosome"/>
    <property type="evidence" value="ECO:0007669"/>
    <property type="project" value="UniProtKB-SubCell"/>
</dbReference>
<dbReference type="PANTHER" id="PTHR46147:SF3">
    <property type="entry name" value="HISTONE-LYSINE N-METHYLTRANSFERASE ASH1"/>
    <property type="match status" value="1"/>
</dbReference>
<evidence type="ECO:0000256" key="10">
    <source>
        <dbReference type="ARBA" id="ARBA00022771"/>
    </source>
</evidence>
<evidence type="ECO:0000256" key="2">
    <source>
        <dbReference type="ARBA" id="ARBA00004286"/>
    </source>
</evidence>
<dbReference type="InterPro" id="IPR043319">
    <property type="entry name" value="PHD_ASH1L"/>
</dbReference>
<feature type="region of interest" description="Disordered" evidence="19">
    <location>
        <begin position="1842"/>
        <end position="1885"/>
    </location>
</feature>
<keyword evidence="16" id="KW-0804">Transcription</keyword>
<keyword evidence="6" id="KW-0808">Transferase</keyword>
<feature type="domain" description="Post-SET" evidence="22">
    <location>
        <begin position="2081"/>
        <end position="2097"/>
    </location>
</feature>
<evidence type="ECO:0000256" key="5">
    <source>
        <dbReference type="ARBA" id="ARBA00022603"/>
    </source>
</evidence>
<evidence type="ECO:0000256" key="12">
    <source>
        <dbReference type="ARBA" id="ARBA00022853"/>
    </source>
</evidence>
<dbReference type="InterPro" id="IPR013083">
    <property type="entry name" value="Znf_RING/FYVE/PHD"/>
</dbReference>
<feature type="compositionally biased region" description="Basic residues" evidence="19">
    <location>
        <begin position="117"/>
        <end position="137"/>
    </location>
</feature>
<proteinExistence type="predicted"/>
<feature type="region of interest" description="Disordered" evidence="19">
    <location>
        <begin position="1487"/>
        <end position="1521"/>
    </location>
</feature>
<dbReference type="CDD" id="cd05525">
    <property type="entry name" value="Bromo_ASH1"/>
    <property type="match status" value="1"/>
</dbReference>
<evidence type="ECO:0000256" key="4">
    <source>
        <dbReference type="ARBA" id="ARBA00022553"/>
    </source>
</evidence>
<dbReference type="PRINTS" id="PR00929">
    <property type="entry name" value="ATHOOK"/>
</dbReference>
<feature type="domain" description="Bromo" evidence="20">
    <location>
        <begin position="2256"/>
        <end position="2331"/>
    </location>
</feature>
<dbReference type="PROSITE" id="PS51038">
    <property type="entry name" value="BAH"/>
    <property type="match status" value="1"/>
</dbReference>
<feature type="region of interest" description="Disordered" evidence="19">
    <location>
        <begin position="1553"/>
        <end position="1573"/>
    </location>
</feature>
<evidence type="ECO:0000259" key="24">
    <source>
        <dbReference type="PROSITE" id="PS51215"/>
    </source>
</evidence>
<dbReference type="FunFam" id="3.30.40.10:FF:000113">
    <property type="entry name" value="Histone-lysine N-methyltransferase"/>
    <property type="match status" value="1"/>
</dbReference>
<dbReference type="Pfam" id="PF00856">
    <property type="entry name" value="SET"/>
    <property type="match status" value="1"/>
</dbReference>
<evidence type="ECO:0000259" key="23">
    <source>
        <dbReference type="PROSITE" id="PS51038"/>
    </source>
</evidence>
<dbReference type="CDD" id="cd15548">
    <property type="entry name" value="PHD_ASH1L"/>
    <property type="match status" value="1"/>
</dbReference>
<evidence type="ECO:0000256" key="16">
    <source>
        <dbReference type="ARBA" id="ARBA00023163"/>
    </source>
</evidence>
<dbReference type="Gene3D" id="2.30.30.490">
    <property type="match status" value="1"/>
</dbReference>
<dbReference type="GO" id="GO:0008270">
    <property type="term" value="F:zinc ion binding"/>
    <property type="evidence" value="ECO:0007669"/>
    <property type="project" value="UniProtKB-KW"/>
</dbReference>
<evidence type="ECO:0000256" key="6">
    <source>
        <dbReference type="ARBA" id="ARBA00022679"/>
    </source>
</evidence>
<feature type="compositionally biased region" description="Basic residues" evidence="19">
    <location>
        <begin position="635"/>
        <end position="646"/>
    </location>
</feature>
<dbReference type="GO" id="GO:0042800">
    <property type="term" value="F:histone H3K4 methyltransferase activity"/>
    <property type="evidence" value="ECO:0007669"/>
    <property type="project" value="TreeGrafter"/>
</dbReference>
<dbReference type="GO" id="GO:0003682">
    <property type="term" value="F:chromatin binding"/>
    <property type="evidence" value="ECO:0007669"/>
    <property type="project" value="InterPro"/>
</dbReference>
<feature type="compositionally biased region" description="Basic residues" evidence="19">
    <location>
        <begin position="1189"/>
        <end position="1199"/>
    </location>
</feature>
<dbReference type="SMART" id="SM00249">
    <property type="entry name" value="PHD"/>
    <property type="match status" value="1"/>
</dbReference>
<keyword evidence="7" id="KW-0949">S-adenosyl-L-methionine</keyword>
<dbReference type="SUPFAM" id="SSF47370">
    <property type="entry name" value="Bromodomain"/>
    <property type="match status" value="1"/>
</dbReference>
<dbReference type="SUPFAM" id="SSF82199">
    <property type="entry name" value="SET domain"/>
    <property type="match status" value="1"/>
</dbReference>
<dbReference type="PANTHER" id="PTHR46147">
    <property type="entry name" value="HISTONE-LYSINE N-METHYLTRANSFERASE ASH1"/>
    <property type="match status" value="1"/>
</dbReference>
<feature type="region of interest" description="Disordered" evidence="19">
    <location>
        <begin position="271"/>
        <end position="543"/>
    </location>
</feature>
<dbReference type="SUPFAM" id="SSF57903">
    <property type="entry name" value="FYVE/PHD zinc finger"/>
    <property type="match status" value="1"/>
</dbReference>
<protein>
    <submittedName>
        <fullName evidence="26">Histone-lysine N-methyltransferase ASH1L isoform X1</fullName>
    </submittedName>
</protein>
<dbReference type="InterPro" id="IPR046341">
    <property type="entry name" value="SET_dom_sf"/>
</dbReference>
<feature type="compositionally biased region" description="Polar residues" evidence="19">
    <location>
        <begin position="1457"/>
        <end position="1473"/>
    </location>
</feature>
<keyword evidence="11" id="KW-0862">Zinc</keyword>
<dbReference type="GO" id="GO:0003677">
    <property type="term" value="F:DNA binding"/>
    <property type="evidence" value="ECO:0007669"/>
    <property type="project" value="InterPro"/>
</dbReference>
<feature type="compositionally biased region" description="Basic and acidic residues" evidence="19">
    <location>
        <begin position="311"/>
        <end position="327"/>
    </location>
</feature>
<feature type="compositionally biased region" description="Polar residues" evidence="19">
    <location>
        <begin position="1020"/>
        <end position="1030"/>
    </location>
</feature>
<keyword evidence="12" id="KW-0156">Chromatin regulator</keyword>
<feature type="compositionally biased region" description="Basic residues" evidence="19">
    <location>
        <begin position="1044"/>
        <end position="1054"/>
    </location>
</feature>
<keyword evidence="4" id="KW-0597">Phosphoprotein</keyword>
<feature type="compositionally biased region" description="Basic and acidic residues" evidence="19">
    <location>
        <begin position="1690"/>
        <end position="1709"/>
    </location>
</feature>
<dbReference type="Pfam" id="PF20826">
    <property type="entry name" value="PHD_5"/>
    <property type="match status" value="1"/>
</dbReference>
<feature type="region of interest" description="Disordered" evidence="19">
    <location>
        <begin position="2357"/>
        <end position="2393"/>
    </location>
</feature>
<feature type="domain" description="AWS" evidence="24">
    <location>
        <begin position="1905"/>
        <end position="1954"/>
    </location>
</feature>
<evidence type="ECO:0000256" key="13">
    <source>
        <dbReference type="ARBA" id="ARBA00023015"/>
    </source>
</evidence>
<dbReference type="PROSITE" id="PS50280">
    <property type="entry name" value="SET"/>
    <property type="match status" value="1"/>
</dbReference>
<evidence type="ECO:0000313" key="25">
    <source>
        <dbReference type="Proteomes" id="UP000085678"/>
    </source>
</evidence>
<evidence type="ECO:0000256" key="14">
    <source>
        <dbReference type="ARBA" id="ARBA00023117"/>
    </source>
</evidence>
<feature type="compositionally biased region" description="Basic residues" evidence="19">
    <location>
        <begin position="1873"/>
        <end position="1885"/>
    </location>
</feature>
<feature type="compositionally biased region" description="Basic residues" evidence="19">
    <location>
        <begin position="2122"/>
        <end position="2136"/>
    </location>
</feature>
<feature type="region of interest" description="Disordered" evidence="19">
    <location>
        <begin position="2102"/>
        <end position="2150"/>
    </location>
</feature>
<accession>A0A1S3HV22</accession>
<feature type="domain" description="SET" evidence="21">
    <location>
        <begin position="1957"/>
        <end position="2073"/>
    </location>
</feature>
<comment type="subcellular location">
    <subcellularLocation>
        <location evidence="2">Chromosome</location>
    </subcellularLocation>
    <subcellularLocation>
        <location evidence="1">Nucleus</location>
    </subcellularLocation>
</comment>
<keyword evidence="13" id="KW-0805">Transcription regulation</keyword>
<name>A0A1S3HV22_LINAN</name>
<feature type="region of interest" description="Disordered" evidence="19">
    <location>
        <begin position="2639"/>
        <end position="2692"/>
    </location>
</feature>
<feature type="compositionally biased region" description="Basic and acidic residues" evidence="19">
    <location>
        <begin position="478"/>
        <end position="494"/>
    </location>
</feature>
<feature type="compositionally biased region" description="Basic and acidic residues" evidence="19">
    <location>
        <begin position="398"/>
        <end position="409"/>
    </location>
</feature>
<feature type="region of interest" description="Disordered" evidence="19">
    <location>
        <begin position="1238"/>
        <end position="1473"/>
    </location>
</feature>
<dbReference type="FunFam" id="2.170.270.10:FF:000011">
    <property type="entry name" value="Histone-lysine N-methyltransferase"/>
    <property type="match status" value="1"/>
</dbReference>
<feature type="compositionally biased region" description="Low complexity" evidence="19">
    <location>
        <begin position="1845"/>
        <end position="1859"/>
    </location>
</feature>
<dbReference type="Pfam" id="PF17907">
    <property type="entry name" value="AWS"/>
    <property type="match status" value="1"/>
</dbReference>
<keyword evidence="15" id="KW-0010">Activator</keyword>
<dbReference type="PROSITE" id="PS01359">
    <property type="entry name" value="ZF_PHD_1"/>
    <property type="match status" value="1"/>
</dbReference>
<feature type="compositionally biased region" description="Basic residues" evidence="19">
    <location>
        <begin position="529"/>
        <end position="543"/>
    </location>
</feature>
<dbReference type="InterPro" id="IPR003616">
    <property type="entry name" value="Post-SET_dom"/>
</dbReference>
<evidence type="ECO:0000256" key="9">
    <source>
        <dbReference type="ARBA" id="ARBA00022737"/>
    </source>
</evidence>
<feature type="compositionally biased region" description="Polar residues" evidence="19">
    <location>
        <begin position="1201"/>
        <end position="1223"/>
    </location>
</feature>
<dbReference type="InterPro" id="IPR001487">
    <property type="entry name" value="Bromodomain"/>
</dbReference>